<dbReference type="EMBL" id="UIGY01000231">
    <property type="protein sequence ID" value="SUZ13300.1"/>
    <property type="molecule type" value="Genomic_DNA"/>
</dbReference>
<dbReference type="AlphaFoldDB" id="A0A381LI52"/>
<proteinExistence type="predicted"/>
<dbReference type="InterPro" id="IPR001680">
    <property type="entry name" value="WD40_rpt"/>
</dbReference>
<dbReference type="InterPro" id="IPR019775">
    <property type="entry name" value="WD40_repeat_CS"/>
</dbReference>
<evidence type="ECO:0000256" key="2">
    <source>
        <dbReference type="ARBA" id="ARBA00022552"/>
    </source>
</evidence>
<keyword evidence="2" id="KW-0698">rRNA processing</keyword>
<dbReference type="OrthoDB" id="431715at2759"/>
<feature type="repeat" description="WD" evidence="6">
    <location>
        <begin position="127"/>
        <end position="169"/>
    </location>
</feature>
<dbReference type="CDD" id="cd00200">
    <property type="entry name" value="WD40"/>
    <property type="match status" value="1"/>
</dbReference>
<evidence type="ECO:0000259" key="7">
    <source>
        <dbReference type="Pfam" id="PF09384"/>
    </source>
</evidence>
<accession>A0A381LI52</accession>
<dbReference type="PROSITE" id="PS50082">
    <property type="entry name" value="WD_REPEATS_2"/>
    <property type="match status" value="3"/>
</dbReference>
<comment type="subcellular location">
    <subcellularLocation>
        <location evidence="1">Nucleus</location>
        <location evidence="1">Nucleolus</location>
    </subcellularLocation>
</comment>
<evidence type="ECO:0000313" key="8">
    <source>
        <dbReference type="EMBL" id="SUZ13300.1"/>
    </source>
</evidence>
<feature type="domain" description="U3 small nucleolar RNA-associated protein 15 C-terminal" evidence="7">
    <location>
        <begin position="381"/>
        <end position="527"/>
    </location>
</feature>
<dbReference type="PROSITE" id="PS00678">
    <property type="entry name" value="WD_REPEATS_1"/>
    <property type="match status" value="1"/>
</dbReference>
<evidence type="ECO:0000256" key="3">
    <source>
        <dbReference type="ARBA" id="ARBA00022574"/>
    </source>
</evidence>
<evidence type="ECO:0000256" key="1">
    <source>
        <dbReference type="ARBA" id="ARBA00004604"/>
    </source>
</evidence>
<dbReference type="PROSITE" id="PS50294">
    <property type="entry name" value="WD_REPEATS_REGION"/>
    <property type="match status" value="3"/>
</dbReference>
<organism evidence="8">
    <name type="scientific">Blumeria graminis f. sp. tritici 96224</name>
    <dbReference type="NCBI Taxonomy" id="1268274"/>
    <lineage>
        <taxon>Eukaryota</taxon>
        <taxon>Fungi</taxon>
        <taxon>Dikarya</taxon>
        <taxon>Ascomycota</taxon>
        <taxon>Pezizomycotina</taxon>
        <taxon>Leotiomycetes</taxon>
        <taxon>Erysiphales</taxon>
        <taxon>Erysiphaceae</taxon>
        <taxon>Blumeria</taxon>
    </lineage>
</organism>
<dbReference type="Pfam" id="PF09384">
    <property type="entry name" value="UTP15_C"/>
    <property type="match status" value="1"/>
</dbReference>
<dbReference type="Pfam" id="PF00400">
    <property type="entry name" value="WD40"/>
    <property type="match status" value="3"/>
</dbReference>
<dbReference type="PANTHER" id="PTHR19924">
    <property type="entry name" value="UTP15 U3 SMALL NUCLEOLAR RNA-ASSOCIATED PROTEIN 15 FAMILY MEMBER"/>
    <property type="match status" value="1"/>
</dbReference>
<evidence type="ECO:0000256" key="5">
    <source>
        <dbReference type="ARBA" id="ARBA00023242"/>
    </source>
</evidence>
<dbReference type="InterPro" id="IPR020472">
    <property type="entry name" value="WD40_PAC1"/>
</dbReference>
<keyword evidence="5" id="KW-0539">Nucleus</keyword>
<name>A0A381LI52_BLUGR</name>
<dbReference type="PRINTS" id="PR00320">
    <property type="entry name" value="GPROTEINBRPT"/>
</dbReference>
<feature type="repeat" description="WD" evidence="6">
    <location>
        <begin position="255"/>
        <end position="290"/>
    </location>
</feature>
<dbReference type="SUPFAM" id="SSF50978">
    <property type="entry name" value="WD40 repeat-like"/>
    <property type="match status" value="1"/>
</dbReference>
<sequence length="532" mass="59540">MAHPVRKFQIIKGPTGPSPITPEQRYWKGFKSAQNVSFQSPVTHISYPPPPVSPLQSSANDYFVATSGTRVQIYSIKTRALVKTISRFTDIAHCGEIRRDGRLLVAGDETGKVQVFDVQSRAILKTWDEHKQPVWITKFSPHKSGMIMSTSDDRTVRLWDLPSNSSITTFNGHTDYVRCGNILPGTMSNLIVSGSYDGTVRIWDPRLQGKATMTFKHAAPVEEVISMPSGTHIITAADNQIYVLDIVAARPLHILKNHQKTVTSLHLSSKGTRLVSGGLDGHIKIYETSSWNIVHGSKYPSPVLAVSVISAGVNNEDKHLVVGMQSGMMSIKTKLSGQERVKQREREEEMQALISGNLEQHDKLAKKRARGTEKKLRGIDFVGEGAAVIIEGQEQRKRKTETSWEKDLRTGKFSQALDQALEKNLSSITILSLLTELRHRNALRTTLEGRDELTVQPIFKWVTKHLTDPRYVNICTDVSLILLDIYSEHVSDSVELEKTIRALDRRVRTEVARTQQACQINGMLKMLATELH</sequence>
<gene>
    <name evidence="8" type="ORF">BGT96224V2_LOCUS6465</name>
</gene>
<dbReference type="SMART" id="SM00320">
    <property type="entry name" value="WD40"/>
    <property type="match status" value="5"/>
</dbReference>
<reference evidence="8" key="1">
    <citation type="submission" date="2018-07" db="EMBL/GenBank/DDBJ databases">
        <authorList>
            <person name="Quirk P.G."/>
            <person name="Krulwich T.A."/>
        </authorList>
    </citation>
    <scope>NUCLEOTIDE SEQUENCE</scope>
    <source>
        <strain evidence="8">96224</strain>
    </source>
</reference>
<dbReference type="GO" id="GO:0006364">
    <property type="term" value="P:rRNA processing"/>
    <property type="evidence" value="ECO:0007669"/>
    <property type="project" value="UniProtKB-KW"/>
</dbReference>
<dbReference type="GO" id="GO:0005730">
    <property type="term" value="C:nucleolus"/>
    <property type="evidence" value="ECO:0007669"/>
    <property type="project" value="UniProtKB-SubCell"/>
</dbReference>
<evidence type="ECO:0000256" key="6">
    <source>
        <dbReference type="PROSITE-ProRule" id="PRU00221"/>
    </source>
</evidence>
<dbReference type="InterPro" id="IPR015943">
    <property type="entry name" value="WD40/YVTN_repeat-like_dom_sf"/>
</dbReference>
<feature type="repeat" description="WD" evidence="6">
    <location>
        <begin position="170"/>
        <end position="204"/>
    </location>
</feature>
<dbReference type="PANTHER" id="PTHR19924:SF26">
    <property type="entry name" value="U3 SMALL NUCLEOLAR RNA-ASSOCIATED PROTEIN 15 HOMOLOG"/>
    <property type="match status" value="1"/>
</dbReference>
<dbReference type="InterPro" id="IPR018983">
    <property type="entry name" value="U3_snoRNA-assocProt_15_C"/>
</dbReference>
<evidence type="ECO:0000256" key="4">
    <source>
        <dbReference type="ARBA" id="ARBA00022737"/>
    </source>
</evidence>
<keyword evidence="4" id="KW-0677">Repeat</keyword>
<dbReference type="InterPro" id="IPR036322">
    <property type="entry name" value="WD40_repeat_dom_sf"/>
</dbReference>
<keyword evidence="3 6" id="KW-0853">WD repeat</keyword>
<protein>
    <submittedName>
        <fullName evidence="8">Bgt-1891</fullName>
    </submittedName>
</protein>
<dbReference type="Gene3D" id="2.130.10.10">
    <property type="entry name" value="YVTN repeat-like/Quinoprotein amine dehydrogenase"/>
    <property type="match status" value="2"/>
</dbReference>
<dbReference type="GO" id="GO:0045943">
    <property type="term" value="P:positive regulation of transcription by RNA polymerase I"/>
    <property type="evidence" value="ECO:0007669"/>
    <property type="project" value="TreeGrafter"/>
</dbReference>